<comment type="cofactor">
    <cofactor evidence="2">
        <name>Zn(2+)</name>
        <dbReference type="ChEBI" id="CHEBI:29105"/>
    </cofactor>
</comment>
<evidence type="ECO:0000256" key="7">
    <source>
        <dbReference type="ARBA" id="ARBA00022670"/>
    </source>
</evidence>
<dbReference type="SUPFAM" id="SSF55486">
    <property type="entry name" value="Metalloproteases ('zincins'), catalytic domain"/>
    <property type="match status" value="1"/>
</dbReference>
<keyword evidence="9 13" id="KW-0732">Signal</keyword>
<dbReference type="InterPro" id="IPR014782">
    <property type="entry name" value="Peptidase_M1_dom"/>
</dbReference>
<organism evidence="17 18">
    <name type="scientific">Flavobacterium piscinae</name>
    <dbReference type="NCBI Taxonomy" id="2506424"/>
    <lineage>
        <taxon>Bacteria</taxon>
        <taxon>Pseudomonadati</taxon>
        <taxon>Bacteroidota</taxon>
        <taxon>Flavobacteriia</taxon>
        <taxon>Flavobacteriales</taxon>
        <taxon>Flavobacteriaceae</taxon>
        <taxon>Flavobacterium</taxon>
    </lineage>
</organism>
<evidence type="ECO:0000256" key="1">
    <source>
        <dbReference type="ARBA" id="ARBA00000098"/>
    </source>
</evidence>
<dbReference type="InterPro" id="IPR001930">
    <property type="entry name" value="Peptidase_M1"/>
</dbReference>
<keyword evidence="6" id="KW-0031">Aminopeptidase</keyword>
<dbReference type="Gene3D" id="2.60.40.1730">
    <property type="entry name" value="tricorn interacting facor f3 domain"/>
    <property type="match status" value="1"/>
</dbReference>
<evidence type="ECO:0000256" key="5">
    <source>
        <dbReference type="ARBA" id="ARBA00015611"/>
    </source>
</evidence>
<keyword evidence="10" id="KW-0378">Hydrolase</keyword>
<evidence type="ECO:0000256" key="12">
    <source>
        <dbReference type="ARBA" id="ARBA00023049"/>
    </source>
</evidence>
<dbReference type="InterPro" id="IPR027268">
    <property type="entry name" value="Peptidase_M4/M1_CTD_sf"/>
</dbReference>
<dbReference type="GO" id="GO:0005615">
    <property type="term" value="C:extracellular space"/>
    <property type="evidence" value="ECO:0007669"/>
    <property type="project" value="TreeGrafter"/>
</dbReference>
<dbReference type="CDD" id="cd09603">
    <property type="entry name" value="M1_APN_like"/>
    <property type="match status" value="1"/>
</dbReference>
<dbReference type="AlphaFoldDB" id="A0A4Q1KVH1"/>
<dbReference type="Pfam" id="PF01433">
    <property type="entry name" value="Peptidase_M1"/>
    <property type="match status" value="1"/>
</dbReference>
<dbReference type="EMBL" id="SBKQ01000003">
    <property type="protein sequence ID" value="RXR34162.1"/>
    <property type="molecule type" value="Genomic_DNA"/>
</dbReference>
<dbReference type="Pfam" id="PF18962">
    <property type="entry name" value="Por_Secre_tail"/>
    <property type="match status" value="1"/>
</dbReference>
<keyword evidence="18" id="KW-1185">Reference proteome</keyword>
<dbReference type="NCBIfam" id="TIGR04183">
    <property type="entry name" value="Por_Secre_tail"/>
    <property type="match status" value="1"/>
</dbReference>
<dbReference type="InterPro" id="IPR050344">
    <property type="entry name" value="Peptidase_M1_aminopeptidases"/>
</dbReference>
<name>A0A4Q1KVH1_9FLAO</name>
<keyword evidence="7" id="KW-0645">Protease</keyword>
<evidence type="ECO:0000313" key="17">
    <source>
        <dbReference type="EMBL" id="RXR34162.1"/>
    </source>
</evidence>
<evidence type="ECO:0000256" key="3">
    <source>
        <dbReference type="ARBA" id="ARBA00010136"/>
    </source>
</evidence>
<feature type="chain" id="PRO_5041090895" description="Aminopeptidase N" evidence="13">
    <location>
        <begin position="19"/>
        <end position="650"/>
    </location>
</feature>
<dbReference type="InterPro" id="IPR042097">
    <property type="entry name" value="Aminopeptidase_N-like_N_sf"/>
</dbReference>
<accession>A0A4Q1KVH1</accession>
<evidence type="ECO:0000259" key="16">
    <source>
        <dbReference type="Pfam" id="PF18962"/>
    </source>
</evidence>
<dbReference type="EC" id="3.4.11.2" evidence="4"/>
<evidence type="ECO:0000259" key="14">
    <source>
        <dbReference type="Pfam" id="PF01433"/>
    </source>
</evidence>
<keyword evidence="8" id="KW-0479">Metal-binding</keyword>
<dbReference type="GO" id="GO:0070006">
    <property type="term" value="F:metalloaminopeptidase activity"/>
    <property type="evidence" value="ECO:0007669"/>
    <property type="project" value="TreeGrafter"/>
</dbReference>
<evidence type="ECO:0000256" key="2">
    <source>
        <dbReference type="ARBA" id="ARBA00001947"/>
    </source>
</evidence>
<dbReference type="GO" id="GO:0016020">
    <property type="term" value="C:membrane"/>
    <property type="evidence" value="ECO:0007669"/>
    <property type="project" value="TreeGrafter"/>
</dbReference>
<dbReference type="Pfam" id="PF17900">
    <property type="entry name" value="Peptidase_M1_N"/>
    <property type="match status" value="1"/>
</dbReference>
<dbReference type="Gene3D" id="1.10.390.10">
    <property type="entry name" value="Neutral Protease Domain 2"/>
    <property type="match status" value="1"/>
</dbReference>
<dbReference type="Proteomes" id="UP000289734">
    <property type="component" value="Unassembled WGS sequence"/>
</dbReference>
<evidence type="ECO:0000256" key="9">
    <source>
        <dbReference type="ARBA" id="ARBA00022729"/>
    </source>
</evidence>
<evidence type="ECO:0000256" key="11">
    <source>
        <dbReference type="ARBA" id="ARBA00022833"/>
    </source>
</evidence>
<evidence type="ECO:0000256" key="8">
    <source>
        <dbReference type="ARBA" id="ARBA00022723"/>
    </source>
</evidence>
<protein>
    <recommendedName>
        <fullName evidence="5">Aminopeptidase N</fullName>
        <ecNumber evidence="4">3.4.11.2</ecNumber>
    </recommendedName>
</protein>
<dbReference type="InterPro" id="IPR045357">
    <property type="entry name" value="Aminopeptidase_N-like_N"/>
</dbReference>
<dbReference type="GO" id="GO:0008270">
    <property type="term" value="F:zinc ion binding"/>
    <property type="evidence" value="ECO:0007669"/>
    <property type="project" value="InterPro"/>
</dbReference>
<dbReference type="GO" id="GO:0016285">
    <property type="term" value="F:alanyl aminopeptidase activity"/>
    <property type="evidence" value="ECO:0007669"/>
    <property type="project" value="UniProtKB-EC"/>
</dbReference>
<dbReference type="RefSeq" id="WP_129463448.1">
    <property type="nucleotide sequence ID" value="NZ_JACSXZ010000001.1"/>
</dbReference>
<dbReference type="GO" id="GO:0042277">
    <property type="term" value="F:peptide binding"/>
    <property type="evidence" value="ECO:0007669"/>
    <property type="project" value="TreeGrafter"/>
</dbReference>
<dbReference type="PANTHER" id="PTHR11533:SF174">
    <property type="entry name" value="PUROMYCIN-SENSITIVE AMINOPEPTIDASE-RELATED"/>
    <property type="match status" value="1"/>
</dbReference>
<evidence type="ECO:0000259" key="15">
    <source>
        <dbReference type="Pfam" id="PF17900"/>
    </source>
</evidence>
<sequence length="650" mass="72538">MNKILLNFFLLLSFSISAQDYLKEINEIAEAELKSSSSLVDIQVNPNTLNYDVVYHRLEFEVDPAEYFISGNVTTDFIALENMNSITFDLGRITNTNNPYYNNRITVGSVMMNEEPLDFEHNSASKELIIQFPNTLLSGTTNSVSISYVGAPNTTEQGFSISTHSGVPVLWTLSEPFGARDWWPCKQDLNDKIDSIDVFITAPSQYVSVSNGVQQSVVDNGNGTKTTHFQHNYKIPAYLIAIAVTNYSIFNQQAGTAPNDFPVVNYIYPENLTSAQNSLAVTLPIMDLFEELFETYPFANEKYGHAQTNMGGGMEHTTVSFMGSFGRNLIAHELAHQWFGNKVTCGTWKDIWLNEGFATYLSGLVVEDFDGPTSFVSWKNSLINNITSSNNGAVYLTDSEATSVNRIFNSRLSYNKGAMVAHMLRWKMGDEDFYQGIKNYLADPLLAFGYVVTDDLQIHLEAASGMDLTEFFEDWVYGQGHPSYTVSVSNSGNNQAAITINQSQSNASVDFFEMPVEVRLYGQGNQVFDVVLEHTTNGQQFIVNVPFVVTDVDFDPNRHIISRNNSATLGLNTLDLSNVIQLVPNPTKADLRVDYPQNINIENIQVFSNLGQLVLESQNPLLNVNSLSTGVYYMTISTSEGTFHKKFIKN</sequence>
<feature type="domain" description="Aminopeptidase N-like N-terminal" evidence="15">
    <location>
        <begin position="55"/>
        <end position="239"/>
    </location>
</feature>
<dbReference type="PRINTS" id="PR00756">
    <property type="entry name" value="ALADIPTASE"/>
</dbReference>
<comment type="catalytic activity">
    <reaction evidence="1">
        <text>Release of an N-terminal amino acid, Xaa-|-Yaa- from a peptide, amide or arylamide. Xaa is preferably Ala, but may be most amino acids including Pro (slow action). When a terminal hydrophobic residue is followed by a prolyl residue, the two may be released as an intact Xaa-Pro dipeptide.</text>
        <dbReference type="EC" id="3.4.11.2"/>
    </reaction>
</comment>
<proteinExistence type="inferred from homology"/>
<dbReference type="GO" id="GO:0005737">
    <property type="term" value="C:cytoplasm"/>
    <property type="evidence" value="ECO:0007669"/>
    <property type="project" value="TreeGrafter"/>
</dbReference>
<gene>
    <name evidence="17" type="ORF">EQG68_03755</name>
</gene>
<dbReference type="InterPro" id="IPR026444">
    <property type="entry name" value="Secre_tail"/>
</dbReference>
<dbReference type="PANTHER" id="PTHR11533">
    <property type="entry name" value="PROTEASE M1 ZINC METALLOPROTEASE"/>
    <property type="match status" value="1"/>
</dbReference>
<comment type="caution">
    <text evidence="17">The sequence shown here is derived from an EMBL/GenBank/DDBJ whole genome shotgun (WGS) entry which is preliminary data.</text>
</comment>
<dbReference type="GO" id="GO:0006508">
    <property type="term" value="P:proteolysis"/>
    <property type="evidence" value="ECO:0007669"/>
    <property type="project" value="UniProtKB-KW"/>
</dbReference>
<keyword evidence="12" id="KW-0482">Metalloprotease</keyword>
<keyword evidence="11" id="KW-0862">Zinc</keyword>
<reference evidence="18" key="1">
    <citation type="submission" date="2019-01" db="EMBL/GenBank/DDBJ databases">
        <title>Cytophagaceae bacterium strain CAR-16.</title>
        <authorList>
            <person name="Chen W.-M."/>
        </authorList>
    </citation>
    <scope>NUCLEOTIDE SEQUENCE [LARGE SCALE GENOMIC DNA]</scope>
    <source>
        <strain evidence="18">ICH-30</strain>
    </source>
</reference>
<evidence type="ECO:0000256" key="10">
    <source>
        <dbReference type="ARBA" id="ARBA00022801"/>
    </source>
</evidence>
<evidence type="ECO:0000313" key="18">
    <source>
        <dbReference type="Proteomes" id="UP000289734"/>
    </source>
</evidence>
<feature type="signal peptide" evidence="13">
    <location>
        <begin position="1"/>
        <end position="18"/>
    </location>
</feature>
<dbReference type="OrthoDB" id="100605at2"/>
<feature type="domain" description="Peptidase M1 membrane alanine aminopeptidase" evidence="14">
    <location>
        <begin position="328"/>
        <end position="475"/>
    </location>
</feature>
<dbReference type="GO" id="GO:0043171">
    <property type="term" value="P:peptide catabolic process"/>
    <property type="evidence" value="ECO:0007669"/>
    <property type="project" value="TreeGrafter"/>
</dbReference>
<evidence type="ECO:0000256" key="13">
    <source>
        <dbReference type="SAM" id="SignalP"/>
    </source>
</evidence>
<evidence type="ECO:0000256" key="4">
    <source>
        <dbReference type="ARBA" id="ARBA00012564"/>
    </source>
</evidence>
<feature type="domain" description="Secretion system C-terminal sorting" evidence="16">
    <location>
        <begin position="584"/>
        <end position="648"/>
    </location>
</feature>
<comment type="similarity">
    <text evidence="3">Belongs to the peptidase M1 family.</text>
</comment>
<evidence type="ECO:0000256" key="6">
    <source>
        <dbReference type="ARBA" id="ARBA00022438"/>
    </source>
</evidence>
<dbReference type="SUPFAM" id="SSF63737">
    <property type="entry name" value="Leukotriene A4 hydrolase N-terminal domain"/>
    <property type="match status" value="1"/>
</dbReference>